<sequence>MVNIVIYTLPATVMPPPVLHFHNFKPDYCFYKPSYLVISEWGLLQNKLLYYHINQTGLHRLLVYASTHICWFVSGILYSIYNERRREFQTDNVKTRKFGLLMLQHGRTERWIVHNFVKQINIFIFIEECNDIYRLVRSPHSQYIPMGLMRRFVFK</sequence>
<dbReference type="EMBL" id="BPLR01009617">
    <property type="protein sequence ID" value="GIY33291.1"/>
    <property type="molecule type" value="Genomic_DNA"/>
</dbReference>
<dbReference type="AlphaFoldDB" id="A0AAV4SJB4"/>
<feature type="transmembrane region" description="Helical" evidence="1">
    <location>
        <begin position="61"/>
        <end position="81"/>
    </location>
</feature>
<gene>
    <name evidence="2" type="ORF">CEXT_186521</name>
</gene>
<keyword evidence="3" id="KW-1185">Reference proteome</keyword>
<proteinExistence type="predicted"/>
<comment type="caution">
    <text evidence="2">The sequence shown here is derived from an EMBL/GenBank/DDBJ whole genome shotgun (WGS) entry which is preliminary data.</text>
</comment>
<reference evidence="2 3" key="1">
    <citation type="submission" date="2021-06" db="EMBL/GenBank/DDBJ databases">
        <title>Caerostris extrusa draft genome.</title>
        <authorList>
            <person name="Kono N."/>
            <person name="Arakawa K."/>
        </authorList>
    </citation>
    <scope>NUCLEOTIDE SEQUENCE [LARGE SCALE GENOMIC DNA]</scope>
</reference>
<keyword evidence="1" id="KW-0472">Membrane</keyword>
<evidence type="ECO:0000256" key="1">
    <source>
        <dbReference type="SAM" id="Phobius"/>
    </source>
</evidence>
<evidence type="ECO:0000313" key="3">
    <source>
        <dbReference type="Proteomes" id="UP001054945"/>
    </source>
</evidence>
<protein>
    <submittedName>
        <fullName evidence="2">Uncharacterized protein</fullName>
    </submittedName>
</protein>
<dbReference type="Proteomes" id="UP001054945">
    <property type="component" value="Unassembled WGS sequence"/>
</dbReference>
<name>A0AAV4SJB4_CAEEX</name>
<evidence type="ECO:0000313" key="2">
    <source>
        <dbReference type="EMBL" id="GIY33291.1"/>
    </source>
</evidence>
<keyword evidence="1" id="KW-0812">Transmembrane</keyword>
<accession>A0AAV4SJB4</accession>
<organism evidence="2 3">
    <name type="scientific">Caerostris extrusa</name>
    <name type="common">Bark spider</name>
    <name type="synonym">Caerostris bankana</name>
    <dbReference type="NCBI Taxonomy" id="172846"/>
    <lineage>
        <taxon>Eukaryota</taxon>
        <taxon>Metazoa</taxon>
        <taxon>Ecdysozoa</taxon>
        <taxon>Arthropoda</taxon>
        <taxon>Chelicerata</taxon>
        <taxon>Arachnida</taxon>
        <taxon>Araneae</taxon>
        <taxon>Araneomorphae</taxon>
        <taxon>Entelegynae</taxon>
        <taxon>Araneoidea</taxon>
        <taxon>Araneidae</taxon>
        <taxon>Caerostris</taxon>
    </lineage>
</organism>
<keyword evidence="1" id="KW-1133">Transmembrane helix</keyword>